<protein>
    <submittedName>
        <fullName evidence="2">Invasin domain</fullName>
    </submittedName>
</protein>
<proteinExistence type="predicted"/>
<comment type="caution">
    <text evidence="2">The sequence shown here is derived from an EMBL/GenBank/DDBJ whole genome shotgun (WGS) entry which is preliminary data.</text>
</comment>
<evidence type="ECO:0000256" key="1">
    <source>
        <dbReference type="SAM" id="SignalP"/>
    </source>
</evidence>
<accession>A0A2P6TSN4</accession>
<name>A0A2P6TSN4_CHLSO</name>
<organism evidence="2 3">
    <name type="scientific">Chlorella sorokiniana</name>
    <name type="common">Freshwater green alga</name>
    <dbReference type="NCBI Taxonomy" id="3076"/>
    <lineage>
        <taxon>Eukaryota</taxon>
        <taxon>Viridiplantae</taxon>
        <taxon>Chlorophyta</taxon>
        <taxon>core chlorophytes</taxon>
        <taxon>Trebouxiophyceae</taxon>
        <taxon>Chlorellales</taxon>
        <taxon>Chlorellaceae</taxon>
        <taxon>Chlorella clade</taxon>
        <taxon>Chlorella</taxon>
    </lineage>
</organism>
<evidence type="ECO:0000313" key="2">
    <source>
        <dbReference type="EMBL" id="PRW57077.1"/>
    </source>
</evidence>
<sequence>MQLSLGLLLPALLAAYTWRPAAAADGSPDILAMPRVAHLQHLAAPHIAFLRTLRNSVASNLSKGTMAADATVHALLSSSNQLSSRALTAYWVLSLCWVLCKRLAGIYAIC</sequence>
<dbReference type="EMBL" id="LHPG02000007">
    <property type="protein sequence ID" value="PRW57077.1"/>
    <property type="molecule type" value="Genomic_DNA"/>
</dbReference>
<feature type="chain" id="PRO_5015124392" evidence="1">
    <location>
        <begin position="24"/>
        <end position="110"/>
    </location>
</feature>
<dbReference type="AlphaFoldDB" id="A0A2P6TSN4"/>
<keyword evidence="1" id="KW-0732">Signal</keyword>
<reference evidence="2 3" key="1">
    <citation type="journal article" date="2018" name="Plant J.">
        <title>Genome sequences of Chlorella sorokiniana UTEX 1602 and Micractinium conductrix SAG 241.80: implications to maltose excretion by a green alga.</title>
        <authorList>
            <person name="Arriola M.B."/>
            <person name="Velmurugan N."/>
            <person name="Zhang Y."/>
            <person name="Plunkett M.H."/>
            <person name="Hondzo H."/>
            <person name="Barney B.M."/>
        </authorList>
    </citation>
    <scope>NUCLEOTIDE SEQUENCE [LARGE SCALE GENOMIC DNA]</scope>
    <source>
        <strain evidence="3">UTEX 1602</strain>
    </source>
</reference>
<keyword evidence="3" id="KW-1185">Reference proteome</keyword>
<feature type="signal peptide" evidence="1">
    <location>
        <begin position="1"/>
        <end position="23"/>
    </location>
</feature>
<gene>
    <name evidence="2" type="ORF">C2E21_4242</name>
</gene>
<evidence type="ECO:0000313" key="3">
    <source>
        <dbReference type="Proteomes" id="UP000239899"/>
    </source>
</evidence>
<dbReference type="Proteomes" id="UP000239899">
    <property type="component" value="Unassembled WGS sequence"/>
</dbReference>